<dbReference type="OrthoDB" id="8216219at2"/>
<dbReference type="RefSeq" id="WP_108174140.1">
    <property type="nucleotide sequence ID" value="NZ_PZZL01000001.1"/>
</dbReference>
<comment type="caution">
    <text evidence="2">The sequence shown here is derived from an EMBL/GenBank/DDBJ whole genome shotgun (WGS) entry which is preliminary data.</text>
</comment>
<keyword evidence="1" id="KW-0732">Signal</keyword>
<sequence>MRRMVWGCLVLAMAAMVGASATLAAEIRVMTSGGFAEAFRQIVPAYEAETGHRIVIVGGASMGGAPDSIPSRLARGEPADVVMLAGDALDALVRDGRVAPGSRVDLARSIIGMVVRAGAPKPDISTVEALTRTVREARSFAWSASASGVYLSNELFPRLGLADAMRERGRRIESERVATVVARGDAEIGFQQVSELLPIPGVDYVGPLPEAVQRVTIFSAGVAQGSQQPDLARSLIAYAARAEHQPVLVRLGLERPR</sequence>
<accession>A0A2T4ZI81</accession>
<dbReference type="PANTHER" id="PTHR30632">
    <property type="entry name" value="MOLYBDATE-BINDING PERIPLASMIC PROTEIN"/>
    <property type="match status" value="1"/>
</dbReference>
<proteinExistence type="predicted"/>
<dbReference type="GO" id="GO:0015689">
    <property type="term" value="P:molybdate ion transport"/>
    <property type="evidence" value="ECO:0007669"/>
    <property type="project" value="TreeGrafter"/>
</dbReference>
<dbReference type="Proteomes" id="UP000241808">
    <property type="component" value="Unassembled WGS sequence"/>
</dbReference>
<evidence type="ECO:0000256" key="1">
    <source>
        <dbReference type="SAM" id="SignalP"/>
    </source>
</evidence>
<gene>
    <name evidence="2" type="ORF">C8P69_101360</name>
</gene>
<dbReference type="EMBL" id="PZZL01000001">
    <property type="protein sequence ID" value="PTM61689.1"/>
    <property type="molecule type" value="Genomic_DNA"/>
</dbReference>
<protein>
    <submittedName>
        <fullName evidence="2">Molybdate transport system substrate-binding protein</fullName>
    </submittedName>
</protein>
<organism evidence="2 3">
    <name type="scientific">Phreatobacter oligotrophus</name>
    <dbReference type="NCBI Taxonomy" id="1122261"/>
    <lineage>
        <taxon>Bacteria</taxon>
        <taxon>Pseudomonadati</taxon>
        <taxon>Pseudomonadota</taxon>
        <taxon>Alphaproteobacteria</taxon>
        <taxon>Hyphomicrobiales</taxon>
        <taxon>Phreatobacteraceae</taxon>
        <taxon>Phreatobacter</taxon>
    </lineage>
</organism>
<reference evidence="2 3" key="1">
    <citation type="submission" date="2018-04" db="EMBL/GenBank/DDBJ databases">
        <title>Genomic Encyclopedia of Archaeal and Bacterial Type Strains, Phase II (KMG-II): from individual species to whole genera.</title>
        <authorList>
            <person name="Goeker M."/>
        </authorList>
    </citation>
    <scope>NUCLEOTIDE SEQUENCE [LARGE SCALE GENOMIC DNA]</scope>
    <source>
        <strain evidence="2 3">DSM 25521</strain>
    </source>
</reference>
<name>A0A2T4ZI81_9HYPH</name>
<feature type="signal peptide" evidence="1">
    <location>
        <begin position="1"/>
        <end position="24"/>
    </location>
</feature>
<dbReference type="PANTHER" id="PTHR30632:SF11">
    <property type="entry name" value="BLR4797 PROTEIN"/>
    <property type="match status" value="1"/>
</dbReference>
<dbReference type="Gene3D" id="3.40.190.10">
    <property type="entry name" value="Periplasmic binding protein-like II"/>
    <property type="match status" value="2"/>
</dbReference>
<dbReference type="SUPFAM" id="SSF53850">
    <property type="entry name" value="Periplasmic binding protein-like II"/>
    <property type="match status" value="1"/>
</dbReference>
<dbReference type="AlphaFoldDB" id="A0A2T4ZI81"/>
<feature type="chain" id="PRO_5015495411" evidence="1">
    <location>
        <begin position="25"/>
        <end position="257"/>
    </location>
</feature>
<keyword evidence="3" id="KW-1185">Reference proteome</keyword>
<evidence type="ECO:0000313" key="2">
    <source>
        <dbReference type="EMBL" id="PTM61689.1"/>
    </source>
</evidence>
<dbReference type="GO" id="GO:0030973">
    <property type="term" value="F:molybdate ion binding"/>
    <property type="evidence" value="ECO:0007669"/>
    <property type="project" value="TreeGrafter"/>
</dbReference>
<dbReference type="InterPro" id="IPR050682">
    <property type="entry name" value="ModA/WtpA"/>
</dbReference>
<evidence type="ECO:0000313" key="3">
    <source>
        <dbReference type="Proteomes" id="UP000241808"/>
    </source>
</evidence>
<dbReference type="Pfam" id="PF13531">
    <property type="entry name" value="SBP_bac_11"/>
    <property type="match status" value="1"/>
</dbReference>